<dbReference type="PROSITE" id="PS51192">
    <property type="entry name" value="HELICASE_ATP_BIND_1"/>
    <property type="match status" value="1"/>
</dbReference>
<sequence length="851" mass="97882">METTQTLNLASSVGQLLLEFSSFNDLQVKEGDLVNIQDMLPELFPKQQKDVQKAEQRFKRGKGILFTNGTGTGKTFVGLGIIKRFNARNKRNILVVVPTDKKAKDWIIDGQVLNLEIRLLENTKDCKPRITVTTYANFYQNERLSDLDFDLVVYDECHYLLQNGSGNFTESLWKHKHVAKLPSTFEQKYRDDIRQAATSEKDGENYVDNNLYKSIYNRRLAEYINSTKVVFLSASPFAYHKSIMLGDGCLWDIYEKPYLTEYVHRSYNEPDDYEKFFIEHFGYRMRYNKLTTPDSQVNVSLMERNFYEKFRKEGIVSGRKIHVDKDYSRDFIIVNSEIGARIDQGKELLYSSDFRERYKYLSKYHHRKFNYNYTNQLLECIKAKEVISRIEEHLKLGRKVVIFHNYNNSLPSHPFYFEANKLIRSEEESVDKIGLHEDIERFNQEYPELVNLDLSNLVNPRQTIKECFPNALEINGTVSKKNRIQNINLFNDNNSKFNVLLVQTKAGKEGISLHDKLGGVNRVLMTLGLPTAPTDAIQIEGRIYRIGLMSDAIYEYITLHTNFERYAFAEKIATRSRTAENLAMGEQARNLELVFTEGYLNAHDERPSNDQGTGGKDSDFQFETISEFDKAKSYYFGMGKRTASNKSREGIDYFATPEPLGLKMVEWLNAKPGDALLEPSAGHGAIGRFFPENTDNTFIEPSYTLCSRLSINVNGEVKTQRFEDLNIINKYKGIVMNPPFGSAGKTAMEHVSKAIKHLSKNGKAKVIAIVPNGSSMEKRLNKFFALKENRNIKLSCEMILPFVVFERSGTKVGTKIIVIENQITDLPKRTIDLSLYNDINAFFDAIENLKI</sequence>
<dbReference type="InterPro" id="IPR001650">
    <property type="entry name" value="Helicase_C-like"/>
</dbReference>
<dbReference type="Proteomes" id="UP000261828">
    <property type="component" value="Unassembled WGS sequence"/>
</dbReference>
<name>A0A371JMY4_9FLAO</name>
<evidence type="ECO:0000313" key="2">
    <source>
        <dbReference type="EMBL" id="RDY58594.1"/>
    </source>
</evidence>
<dbReference type="RefSeq" id="WP_116184915.1">
    <property type="nucleotide sequence ID" value="NZ_QTJX01000003.1"/>
</dbReference>
<dbReference type="InterPro" id="IPR027417">
    <property type="entry name" value="P-loop_NTPase"/>
</dbReference>
<feature type="domain" description="Helicase ATP-binding" evidence="1">
    <location>
        <begin position="55"/>
        <end position="254"/>
    </location>
</feature>
<dbReference type="Pfam" id="PF04851">
    <property type="entry name" value="ResIII"/>
    <property type="match status" value="1"/>
</dbReference>
<dbReference type="SUPFAM" id="SSF53335">
    <property type="entry name" value="S-adenosyl-L-methionine-dependent methyltransferases"/>
    <property type="match status" value="1"/>
</dbReference>
<dbReference type="GO" id="GO:0016787">
    <property type="term" value="F:hydrolase activity"/>
    <property type="evidence" value="ECO:0007669"/>
    <property type="project" value="InterPro"/>
</dbReference>
<dbReference type="InterPro" id="IPR014001">
    <property type="entry name" value="Helicase_ATP-bd"/>
</dbReference>
<dbReference type="InterPro" id="IPR006935">
    <property type="entry name" value="Helicase/UvrB_N"/>
</dbReference>
<accession>A0A371JMY4</accession>
<dbReference type="AlphaFoldDB" id="A0A371JMY4"/>
<dbReference type="GO" id="GO:0003677">
    <property type="term" value="F:DNA binding"/>
    <property type="evidence" value="ECO:0007669"/>
    <property type="project" value="InterPro"/>
</dbReference>
<dbReference type="Gene3D" id="3.40.50.300">
    <property type="entry name" value="P-loop containing nucleotide triphosphate hydrolases"/>
    <property type="match status" value="2"/>
</dbReference>
<dbReference type="SUPFAM" id="SSF52540">
    <property type="entry name" value="P-loop containing nucleoside triphosphate hydrolases"/>
    <property type="match status" value="1"/>
</dbReference>
<dbReference type="SMART" id="SM00487">
    <property type="entry name" value="DEXDc"/>
    <property type="match status" value="1"/>
</dbReference>
<dbReference type="EMBL" id="QTJX01000003">
    <property type="protein sequence ID" value="RDY58594.1"/>
    <property type="molecule type" value="Genomic_DNA"/>
</dbReference>
<evidence type="ECO:0000259" key="1">
    <source>
        <dbReference type="PROSITE" id="PS51192"/>
    </source>
</evidence>
<gene>
    <name evidence="2" type="ORF">DX873_12925</name>
</gene>
<organism evidence="2 3">
    <name type="scientific">Flagellimonas nanhaiensis</name>
    <dbReference type="NCBI Taxonomy" id="2292706"/>
    <lineage>
        <taxon>Bacteria</taxon>
        <taxon>Pseudomonadati</taxon>
        <taxon>Bacteroidota</taxon>
        <taxon>Flavobacteriia</taxon>
        <taxon>Flavobacteriales</taxon>
        <taxon>Flavobacteriaceae</taxon>
        <taxon>Flagellimonas</taxon>
    </lineage>
</organism>
<keyword evidence="3" id="KW-1185">Reference proteome</keyword>
<proteinExistence type="predicted"/>
<dbReference type="Pfam" id="PF00271">
    <property type="entry name" value="Helicase_C"/>
    <property type="match status" value="1"/>
</dbReference>
<dbReference type="OrthoDB" id="9814572at2"/>
<dbReference type="InterPro" id="IPR029063">
    <property type="entry name" value="SAM-dependent_MTases_sf"/>
</dbReference>
<evidence type="ECO:0000313" key="3">
    <source>
        <dbReference type="Proteomes" id="UP000261828"/>
    </source>
</evidence>
<dbReference type="Gene3D" id="3.40.50.150">
    <property type="entry name" value="Vaccinia Virus protein VP39"/>
    <property type="match status" value="1"/>
</dbReference>
<dbReference type="PANTHER" id="PTHR47396:SF1">
    <property type="entry name" value="ATP-DEPENDENT HELICASE IRC3-RELATED"/>
    <property type="match status" value="1"/>
</dbReference>
<dbReference type="GO" id="GO:0005829">
    <property type="term" value="C:cytosol"/>
    <property type="evidence" value="ECO:0007669"/>
    <property type="project" value="TreeGrafter"/>
</dbReference>
<dbReference type="GO" id="GO:0005524">
    <property type="term" value="F:ATP binding"/>
    <property type="evidence" value="ECO:0007669"/>
    <property type="project" value="InterPro"/>
</dbReference>
<dbReference type="InterPro" id="IPR050742">
    <property type="entry name" value="Helicase_Restrict-Modif_Enz"/>
</dbReference>
<reference evidence="2 3" key="1">
    <citation type="submission" date="2018-08" db="EMBL/GenBank/DDBJ databases">
        <title>Muricauda nanhaiensis sp. nov., isolated from seawater of the South China Sea.</title>
        <authorList>
            <person name="Dang Y."/>
        </authorList>
    </citation>
    <scope>NUCLEOTIDE SEQUENCE [LARGE SCALE GENOMIC DNA]</scope>
    <source>
        <strain evidence="2 3">SM1704</strain>
    </source>
</reference>
<dbReference type="PANTHER" id="PTHR47396">
    <property type="entry name" value="TYPE I RESTRICTION ENZYME ECOKI R PROTEIN"/>
    <property type="match status" value="1"/>
</dbReference>
<protein>
    <recommendedName>
        <fullName evidence="1">Helicase ATP-binding domain-containing protein</fullName>
    </recommendedName>
</protein>
<dbReference type="SMART" id="SM00490">
    <property type="entry name" value="HELICc"/>
    <property type="match status" value="1"/>
</dbReference>
<comment type="caution">
    <text evidence="2">The sequence shown here is derived from an EMBL/GenBank/DDBJ whole genome shotgun (WGS) entry which is preliminary data.</text>
</comment>